<dbReference type="Pfam" id="PF04149">
    <property type="entry name" value="DUF397"/>
    <property type="match status" value="1"/>
</dbReference>
<keyword evidence="3" id="KW-1185">Reference proteome</keyword>
<evidence type="ECO:0000313" key="3">
    <source>
        <dbReference type="Proteomes" id="UP000294723"/>
    </source>
</evidence>
<dbReference type="InterPro" id="IPR007278">
    <property type="entry name" value="DUF397"/>
</dbReference>
<name>A0A4R5C0K1_9PSEU</name>
<sequence length="65" mass="7379">MALREPMSWRKSSRSHQETACVEVGSVGSGAAVRDSKNLDAGYFTTTSRQWRLFIEALKADRFER</sequence>
<dbReference type="EMBL" id="SMLA01000001">
    <property type="protein sequence ID" value="TDD93081.1"/>
    <property type="molecule type" value="Genomic_DNA"/>
</dbReference>
<comment type="caution">
    <text evidence="2">The sequence shown here is derived from an EMBL/GenBank/DDBJ whole genome shotgun (WGS) entry which is preliminary data.</text>
</comment>
<dbReference type="Proteomes" id="UP000294723">
    <property type="component" value="Unassembled WGS sequence"/>
</dbReference>
<accession>A0A4R5C0K1</accession>
<feature type="domain" description="DUF397" evidence="1">
    <location>
        <begin position="8"/>
        <end position="59"/>
    </location>
</feature>
<proteinExistence type="predicted"/>
<dbReference type="AlphaFoldDB" id="A0A4R5C0K1"/>
<reference evidence="2 3" key="1">
    <citation type="submission" date="2019-03" db="EMBL/GenBank/DDBJ databases">
        <title>Draft genome sequences of novel Actinobacteria.</title>
        <authorList>
            <person name="Sahin N."/>
            <person name="Ay H."/>
            <person name="Saygin H."/>
        </authorList>
    </citation>
    <scope>NUCLEOTIDE SEQUENCE [LARGE SCALE GENOMIC DNA]</scope>
    <source>
        <strain evidence="2 3">5K548</strain>
    </source>
</reference>
<gene>
    <name evidence="2" type="ORF">E1202_00075</name>
</gene>
<protein>
    <submittedName>
        <fullName evidence="2">DUF397 domain-containing protein</fullName>
    </submittedName>
</protein>
<organism evidence="2 3">
    <name type="scientific">Saccharopolyspora karakumensis</name>
    <dbReference type="NCBI Taxonomy" id="2530386"/>
    <lineage>
        <taxon>Bacteria</taxon>
        <taxon>Bacillati</taxon>
        <taxon>Actinomycetota</taxon>
        <taxon>Actinomycetes</taxon>
        <taxon>Pseudonocardiales</taxon>
        <taxon>Pseudonocardiaceae</taxon>
        <taxon>Saccharopolyspora</taxon>
    </lineage>
</organism>
<evidence type="ECO:0000259" key="1">
    <source>
        <dbReference type="Pfam" id="PF04149"/>
    </source>
</evidence>
<evidence type="ECO:0000313" key="2">
    <source>
        <dbReference type="EMBL" id="TDD93081.1"/>
    </source>
</evidence>
<dbReference type="RefSeq" id="WP_132680204.1">
    <property type="nucleotide sequence ID" value="NZ_SMLA01000001.1"/>
</dbReference>